<dbReference type="GO" id="GO:0016491">
    <property type="term" value="F:oxidoreductase activity"/>
    <property type="evidence" value="ECO:0007669"/>
    <property type="project" value="UniProtKB-KW"/>
</dbReference>
<reference evidence="4 5" key="1">
    <citation type="journal article" date="2016" name="Mol. Biol. Evol.">
        <title>Comparative Genomics of Early-Diverging Mushroom-Forming Fungi Provides Insights into the Origins of Lignocellulose Decay Capabilities.</title>
        <authorList>
            <person name="Nagy L.G."/>
            <person name="Riley R."/>
            <person name="Tritt A."/>
            <person name="Adam C."/>
            <person name="Daum C."/>
            <person name="Floudas D."/>
            <person name="Sun H."/>
            <person name="Yadav J.S."/>
            <person name="Pangilinan J."/>
            <person name="Larsson K.H."/>
            <person name="Matsuura K."/>
            <person name="Barry K."/>
            <person name="Labutti K."/>
            <person name="Kuo R."/>
            <person name="Ohm R.A."/>
            <person name="Bhattacharya S.S."/>
            <person name="Shirouzu T."/>
            <person name="Yoshinaga Y."/>
            <person name="Martin F.M."/>
            <person name="Grigoriev I.V."/>
            <person name="Hibbett D.S."/>
        </authorList>
    </citation>
    <scope>NUCLEOTIDE SEQUENCE [LARGE SCALE GENOMIC DNA]</scope>
    <source>
        <strain evidence="4 5">HHB12733</strain>
    </source>
</reference>
<keyword evidence="2" id="KW-0521">NADP</keyword>
<proteinExistence type="inferred from homology"/>
<dbReference type="GO" id="GO:0005737">
    <property type="term" value="C:cytoplasm"/>
    <property type="evidence" value="ECO:0007669"/>
    <property type="project" value="TreeGrafter"/>
</dbReference>
<dbReference type="PROSITE" id="PS00061">
    <property type="entry name" value="ADH_SHORT"/>
    <property type="match status" value="1"/>
</dbReference>
<accession>A0A165E8Z0</accession>
<dbReference type="SUPFAM" id="SSF51735">
    <property type="entry name" value="NAD(P)-binding Rossmann-fold domains"/>
    <property type="match status" value="1"/>
</dbReference>
<comment type="similarity">
    <text evidence="1">Belongs to the short-chain dehydrogenases/reductases (SDR) family.</text>
</comment>
<dbReference type="InterPro" id="IPR020904">
    <property type="entry name" value="Sc_DH/Rdtase_CS"/>
</dbReference>
<keyword evidence="3" id="KW-0560">Oxidoreductase</keyword>
<sequence>MAYIEPQKEHPTVLTVSSRKATRILLVLSQIQAMSPTVYLVSGANRGIGLGIVTQLAAGPDTIVFAGARDPSKASDLSALSSKHPDTFHVVQLTSADKASNEAAIAEIRRVAGRLDVIIANAGISSFFGDVLDTSPEVAMEHQRVNFIGPLVLFQSAWPLLQKSPHPKFAIISSLAGSIQVGAALPSGLLSYGASKAAVNYLAVKMHNEHKDLTVRVLNPGGVATDMAAFAQASDALMAQMQLITVQESAAGILSVVDTAIRKEDEPKLTNYDGAEYPW</sequence>
<protein>
    <submittedName>
        <fullName evidence="4">NAD(P)-binding protein</fullName>
    </submittedName>
</protein>
<dbReference type="CDD" id="cd05325">
    <property type="entry name" value="carb_red_sniffer_like_SDR_c"/>
    <property type="match status" value="1"/>
</dbReference>
<dbReference type="EMBL" id="KV424016">
    <property type="protein sequence ID" value="KZT54351.1"/>
    <property type="molecule type" value="Genomic_DNA"/>
</dbReference>
<evidence type="ECO:0000313" key="5">
    <source>
        <dbReference type="Proteomes" id="UP000076842"/>
    </source>
</evidence>
<evidence type="ECO:0000313" key="4">
    <source>
        <dbReference type="EMBL" id="KZT54351.1"/>
    </source>
</evidence>
<dbReference type="Proteomes" id="UP000076842">
    <property type="component" value="Unassembled WGS sequence"/>
</dbReference>
<evidence type="ECO:0000256" key="2">
    <source>
        <dbReference type="ARBA" id="ARBA00022857"/>
    </source>
</evidence>
<dbReference type="PANTHER" id="PTHR43544:SF7">
    <property type="entry name" value="NADB-LER2"/>
    <property type="match status" value="1"/>
</dbReference>
<gene>
    <name evidence="4" type="ORF">CALCODRAFT_499990</name>
</gene>
<name>A0A165E8Z0_9BASI</name>
<dbReference type="FunCoup" id="A0A165E8Z0">
    <property type="interactions" value="140"/>
</dbReference>
<dbReference type="InterPro" id="IPR036291">
    <property type="entry name" value="NAD(P)-bd_dom_sf"/>
</dbReference>
<dbReference type="Pfam" id="PF00106">
    <property type="entry name" value="adh_short"/>
    <property type="match status" value="1"/>
</dbReference>
<dbReference type="AlphaFoldDB" id="A0A165E8Z0"/>
<dbReference type="PANTHER" id="PTHR43544">
    <property type="entry name" value="SHORT-CHAIN DEHYDROGENASE/REDUCTASE"/>
    <property type="match status" value="1"/>
</dbReference>
<dbReference type="InParanoid" id="A0A165E8Z0"/>
<dbReference type="PRINTS" id="PR00081">
    <property type="entry name" value="GDHRDH"/>
</dbReference>
<evidence type="ECO:0000256" key="3">
    <source>
        <dbReference type="ARBA" id="ARBA00023002"/>
    </source>
</evidence>
<keyword evidence="5" id="KW-1185">Reference proteome</keyword>
<evidence type="ECO:0000256" key="1">
    <source>
        <dbReference type="ARBA" id="ARBA00006484"/>
    </source>
</evidence>
<dbReference type="InterPro" id="IPR051468">
    <property type="entry name" value="Fungal_SecMetab_SDRs"/>
</dbReference>
<dbReference type="InterPro" id="IPR002347">
    <property type="entry name" value="SDR_fam"/>
</dbReference>
<dbReference type="Gene3D" id="3.40.50.720">
    <property type="entry name" value="NAD(P)-binding Rossmann-like Domain"/>
    <property type="match status" value="1"/>
</dbReference>
<dbReference type="OrthoDB" id="9876299at2759"/>
<organism evidence="4 5">
    <name type="scientific">Calocera cornea HHB12733</name>
    <dbReference type="NCBI Taxonomy" id="1353952"/>
    <lineage>
        <taxon>Eukaryota</taxon>
        <taxon>Fungi</taxon>
        <taxon>Dikarya</taxon>
        <taxon>Basidiomycota</taxon>
        <taxon>Agaricomycotina</taxon>
        <taxon>Dacrymycetes</taxon>
        <taxon>Dacrymycetales</taxon>
        <taxon>Dacrymycetaceae</taxon>
        <taxon>Calocera</taxon>
    </lineage>
</organism>